<dbReference type="Proteomes" id="UP000017668">
    <property type="component" value="Unassembled WGS sequence"/>
</dbReference>
<evidence type="ECO:0000256" key="4">
    <source>
        <dbReference type="ARBA" id="ARBA00022475"/>
    </source>
</evidence>
<keyword evidence="11" id="KW-1185">Reference proteome</keyword>
<feature type="transmembrane region" description="Helical" evidence="8">
    <location>
        <begin position="41"/>
        <end position="65"/>
    </location>
</feature>
<proteinExistence type="inferred from homology"/>
<dbReference type="CDD" id="cd06261">
    <property type="entry name" value="TM_PBP2"/>
    <property type="match status" value="1"/>
</dbReference>
<keyword evidence="3 8" id="KW-0813">Transport</keyword>
<evidence type="ECO:0000256" key="3">
    <source>
        <dbReference type="ARBA" id="ARBA00022448"/>
    </source>
</evidence>
<comment type="caution">
    <text evidence="10">The sequence shown here is derived from an EMBL/GenBank/DDBJ whole genome shotgun (WGS) entry which is preliminary data.</text>
</comment>
<feature type="domain" description="ABC transmembrane type-1" evidence="9">
    <location>
        <begin position="205"/>
        <end position="411"/>
    </location>
</feature>
<dbReference type="PROSITE" id="PS50928">
    <property type="entry name" value="ABC_TM1"/>
    <property type="match status" value="1"/>
</dbReference>
<feature type="transmembrane region" description="Helical" evidence="8">
    <location>
        <begin position="392"/>
        <end position="415"/>
    </location>
</feature>
<evidence type="ECO:0000313" key="10">
    <source>
        <dbReference type="EMBL" id="EKJ94899.1"/>
    </source>
</evidence>
<name>A0ABP2RPD9_RHILU</name>
<comment type="subcellular location">
    <subcellularLocation>
        <location evidence="1 8">Cell membrane</location>
        <topology evidence="1 8">Multi-pass membrane protein</topology>
    </subcellularLocation>
</comment>
<keyword evidence="6 8" id="KW-1133">Transmembrane helix</keyword>
<dbReference type="SUPFAM" id="SSF161098">
    <property type="entry name" value="MetI-like"/>
    <property type="match status" value="1"/>
</dbReference>
<dbReference type="Gene3D" id="1.10.3720.10">
    <property type="entry name" value="MetI-like"/>
    <property type="match status" value="1"/>
</dbReference>
<dbReference type="PANTHER" id="PTHR42929:SF5">
    <property type="entry name" value="ABC TRANSPORTER PERMEASE PROTEIN"/>
    <property type="match status" value="1"/>
</dbReference>
<keyword evidence="5 8" id="KW-0812">Transmembrane</keyword>
<keyword evidence="7 8" id="KW-0472">Membrane</keyword>
<dbReference type="Pfam" id="PF00528">
    <property type="entry name" value="BPD_transp_1"/>
    <property type="match status" value="1"/>
</dbReference>
<dbReference type="RefSeq" id="WP_006699277.1">
    <property type="nucleotide sequence ID" value="NZ_AMQQ01000023.1"/>
</dbReference>
<dbReference type="InterPro" id="IPR035906">
    <property type="entry name" value="MetI-like_sf"/>
</dbReference>
<organism evidence="10 11">
    <name type="scientific">Bradyrhizobium lupini HPC(L)</name>
    <dbReference type="NCBI Taxonomy" id="1229491"/>
    <lineage>
        <taxon>Bacteria</taxon>
        <taxon>Pseudomonadati</taxon>
        <taxon>Pseudomonadota</taxon>
        <taxon>Alphaproteobacteria</taxon>
        <taxon>Hyphomicrobiales</taxon>
        <taxon>Nitrobacteraceae</taxon>
        <taxon>Bradyrhizobium</taxon>
    </lineage>
</organism>
<keyword evidence="4" id="KW-1003">Cell membrane</keyword>
<dbReference type="PANTHER" id="PTHR42929">
    <property type="entry name" value="INNER MEMBRANE ABC TRANSPORTER PERMEASE PROTEIN YDCU-RELATED-RELATED"/>
    <property type="match status" value="1"/>
</dbReference>
<feature type="transmembrane region" description="Helical" evidence="8">
    <location>
        <begin position="237"/>
        <end position="255"/>
    </location>
</feature>
<accession>A0ABP2RPD9</accession>
<feature type="transmembrane region" description="Helical" evidence="8">
    <location>
        <begin position="291"/>
        <end position="313"/>
    </location>
</feature>
<evidence type="ECO:0000256" key="1">
    <source>
        <dbReference type="ARBA" id="ARBA00004651"/>
    </source>
</evidence>
<evidence type="ECO:0000313" key="11">
    <source>
        <dbReference type="Proteomes" id="UP000017668"/>
    </source>
</evidence>
<protein>
    <submittedName>
        <fullName evidence="10">ABC transporter permease</fullName>
    </submittedName>
</protein>
<evidence type="ECO:0000256" key="8">
    <source>
        <dbReference type="RuleBase" id="RU363032"/>
    </source>
</evidence>
<dbReference type="InterPro" id="IPR000515">
    <property type="entry name" value="MetI-like"/>
</dbReference>
<sequence>MTHSFENANFDAAGQPIGTKETADALRRRLKRANRAGSFKALALVAPLLLFLTVTFLLPIALLLARSVDNKEIGQVLPLTVEQLASWDMNALPSDQVFQAFAADLRVAPRDRVAEVGKRLNYYSSGFRTLLNKTAREADTLAPGTARQQLVAISEKWGDVGTWKVIKQASPSLTDYYLLKAVDLTRDAGGHIATATDDAIYVDVIVRTLVISLTVTVFCVILGYPLAYLLATTKPSYARWLMMLVLLPFWTSLLVRTTAWLVLLQSNGVVNSILSRLGLVSAPLELVHNRVGVLIAMTHILLPFVVLPVHAVMTGIPDVYWRAASSLGAPAHKAFLRVYLPLTMPGVGAGALLVFILALGYYITPALVGGPKDQMLSYFIAYFVNQSSNWGMAAALAVVLLALVVCLYLTLVVAYGRGRTGAKA</sequence>
<evidence type="ECO:0000256" key="5">
    <source>
        <dbReference type="ARBA" id="ARBA00022692"/>
    </source>
</evidence>
<dbReference type="EMBL" id="AMQQ01000023">
    <property type="protein sequence ID" value="EKJ94899.1"/>
    <property type="molecule type" value="Genomic_DNA"/>
</dbReference>
<reference evidence="10 11" key="1">
    <citation type="journal article" date="2013" name="Genome Announc.">
        <title>Genome Sequence of Rhizobium lupini HPC(L) Isolated from Saline Desert Soil, Kutch (Gujarat).</title>
        <authorList>
            <person name="Agarwal L."/>
            <person name="Purohit H.J."/>
        </authorList>
    </citation>
    <scope>NUCLEOTIDE SEQUENCE [LARGE SCALE GENOMIC DNA]</scope>
    <source>
        <strain evidence="11">HPC(L)</strain>
    </source>
</reference>
<gene>
    <name evidence="10" type="ORF">C241_16558</name>
</gene>
<evidence type="ECO:0000259" key="9">
    <source>
        <dbReference type="PROSITE" id="PS50928"/>
    </source>
</evidence>
<feature type="transmembrane region" description="Helical" evidence="8">
    <location>
        <begin position="334"/>
        <end position="363"/>
    </location>
</feature>
<feature type="transmembrane region" description="Helical" evidence="8">
    <location>
        <begin position="209"/>
        <end position="231"/>
    </location>
</feature>
<evidence type="ECO:0000256" key="7">
    <source>
        <dbReference type="ARBA" id="ARBA00023136"/>
    </source>
</evidence>
<comment type="similarity">
    <text evidence="2">Belongs to the binding-protein-dependent transport system permease family. CysTW subfamily.</text>
</comment>
<evidence type="ECO:0000256" key="6">
    <source>
        <dbReference type="ARBA" id="ARBA00022989"/>
    </source>
</evidence>
<evidence type="ECO:0000256" key="2">
    <source>
        <dbReference type="ARBA" id="ARBA00007069"/>
    </source>
</evidence>